<reference evidence="2" key="1">
    <citation type="submission" date="2009-05" db="EMBL/GenBank/DDBJ databases">
        <authorList>
            <person name="Harkins D.M."/>
            <person name="DeShazer D."/>
            <person name="Woods D.E."/>
            <person name="Brinkac L.M."/>
            <person name="Brown K.A."/>
            <person name="Hung G.C."/>
            <person name="Tuanyok A."/>
            <person name="Zhang B."/>
            <person name="Nierman W.C."/>
        </authorList>
    </citation>
    <scope>NUCLEOTIDE SEQUENCE [LARGE SCALE GENOMIC DNA]</scope>
    <source>
        <strain evidence="2">1710a</strain>
    </source>
</reference>
<dbReference type="Gene3D" id="2.60.120.10">
    <property type="entry name" value="Jelly Rolls"/>
    <property type="match status" value="1"/>
</dbReference>
<dbReference type="InterPro" id="IPR011051">
    <property type="entry name" value="RmlC_Cupin_sf"/>
</dbReference>
<dbReference type="RefSeq" id="WP_004525197.1">
    <property type="nucleotide sequence ID" value="NZ_CM000833.1"/>
</dbReference>
<organism evidence="2">
    <name type="scientific">Burkholderia pseudomallei 1710a</name>
    <dbReference type="NCBI Taxonomy" id="320371"/>
    <lineage>
        <taxon>Bacteria</taxon>
        <taxon>Pseudomonadati</taxon>
        <taxon>Pseudomonadota</taxon>
        <taxon>Betaproteobacteria</taxon>
        <taxon>Burkholderiales</taxon>
        <taxon>Burkholderiaceae</taxon>
        <taxon>Burkholderia</taxon>
        <taxon>pseudomallei group</taxon>
    </lineage>
</organism>
<gene>
    <name evidence="2" type="ORF">BURPS1710A_A1565</name>
</gene>
<dbReference type="EMBL" id="CM000833">
    <property type="protein sequence ID" value="EET05502.1"/>
    <property type="molecule type" value="Genomic_DNA"/>
</dbReference>
<dbReference type="SUPFAM" id="SSF51182">
    <property type="entry name" value="RmlC-like cupins"/>
    <property type="match status" value="1"/>
</dbReference>
<dbReference type="HOGENOM" id="CLU_131430_1_0_4"/>
<name>A0A0E1W7F4_BURPE</name>
<evidence type="ECO:0000313" key="2">
    <source>
        <dbReference type="EMBL" id="EET05502.1"/>
    </source>
</evidence>
<dbReference type="PANTHER" id="PTHR36114:SF1">
    <property type="entry name" value="16.7 KDA PROTEIN IN WHIE LOCUS"/>
    <property type="match status" value="1"/>
</dbReference>
<evidence type="ECO:0000259" key="1">
    <source>
        <dbReference type="Pfam" id="PF07883"/>
    </source>
</evidence>
<dbReference type="InterPro" id="IPR052044">
    <property type="entry name" value="PKS_Associated_Protein"/>
</dbReference>
<sequence length="126" mass="14025">MFQAGIGVNFEAALRDVSEYWSPRVVGRVNDQYVKVAKLKGEFTWHKHADEDEMFYVVYGRLRIQFEGRDDVVLNPGDFCIVPKNTMHNPVAEAECGIALIETVTTLHTGDTPSPLAKSIDAQLAG</sequence>
<dbReference type="InterPro" id="IPR014710">
    <property type="entry name" value="RmlC-like_jellyroll"/>
</dbReference>
<dbReference type="Proteomes" id="UP000001812">
    <property type="component" value="Chromosome II"/>
</dbReference>
<dbReference type="CDD" id="cd02226">
    <property type="entry name" value="cupin_YdbB-like"/>
    <property type="match status" value="1"/>
</dbReference>
<dbReference type="InterPro" id="IPR013096">
    <property type="entry name" value="Cupin_2"/>
</dbReference>
<dbReference type="PANTHER" id="PTHR36114">
    <property type="entry name" value="16.7 KDA PROTEIN IN WHIE LOCUS"/>
    <property type="match status" value="1"/>
</dbReference>
<feature type="domain" description="Cupin type-2" evidence="1">
    <location>
        <begin position="40"/>
        <end position="93"/>
    </location>
</feature>
<proteinExistence type="predicted"/>
<dbReference type="Pfam" id="PF07883">
    <property type="entry name" value="Cupin_2"/>
    <property type="match status" value="1"/>
</dbReference>
<dbReference type="AlphaFoldDB" id="A0A0E1W7F4"/>
<protein>
    <submittedName>
        <fullName evidence="2">Cupin domain protein</fullName>
    </submittedName>
</protein>
<accession>A0A0E1W7F4</accession>
<dbReference type="GeneID" id="93063888"/>